<dbReference type="SMART" id="SM00530">
    <property type="entry name" value="HTH_XRE"/>
    <property type="match status" value="1"/>
</dbReference>
<evidence type="ECO:0000259" key="1">
    <source>
        <dbReference type="PROSITE" id="PS50943"/>
    </source>
</evidence>
<comment type="caution">
    <text evidence="2">The sequence shown here is derived from an EMBL/GenBank/DDBJ whole genome shotgun (WGS) entry which is preliminary data.</text>
</comment>
<keyword evidence="3" id="KW-1185">Reference proteome</keyword>
<dbReference type="AlphaFoldDB" id="A0A6B3TKH7"/>
<sequence>MKIGEELAMARKRQGLTQEQLALELPVSRESIAKYETGARRLPEDLRRPIAQTIDDEEFYFRSWGDAAGEVAIPYLNGDYVDQHPASMAFLVKRETNEALEQLSQVCWVKPIHTRTDTEREEMKRVIFEALDAAASLINLVAVICRECGFSMKKIFTEWRLTLKARRLEK</sequence>
<dbReference type="EMBL" id="JAAIUV010000001">
    <property type="protein sequence ID" value="NEX77403.1"/>
    <property type="molecule type" value="Genomic_DNA"/>
</dbReference>
<dbReference type="InterPro" id="IPR010982">
    <property type="entry name" value="Lambda_DNA-bd_dom_sf"/>
</dbReference>
<dbReference type="Gene3D" id="1.10.260.40">
    <property type="entry name" value="lambda repressor-like DNA-binding domains"/>
    <property type="match status" value="1"/>
</dbReference>
<dbReference type="PROSITE" id="PS50943">
    <property type="entry name" value="HTH_CROC1"/>
    <property type="match status" value="1"/>
</dbReference>
<dbReference type="CDD" id="cd00093">
    <property type="entry name" value="HTH_XRE"/>
    <property type="match status" value="1"/>
</dbReference>
<dbReference type="Pfam" id="PF13560">
    <property type="entry name" value="HTH_31"/>
    <property type="match status" value="1"/>
</dbReference>
<name>A0A6B3TKH7_9BACI</name>
<reference evidence="2" key="1">
    <citation type="submission" date="2020-02" db="EMBL/GenBank/DDBJ databases">
        <title>Bacillus sedimentmangrovi sp. nov., isolated from sediment of the mangrove ecosystem.</title>
        <authorList>
            <person name="Liu G."/>
        </authorList>
    </citation>
    <scope>NUCLEOTIDE SEQUENCE [LARGE SCALE GENOMIC DNA]</scope>
    <source>
        <strain evidence="2">SgZ-7</strain>
    </source>
</reference>
<dbReference type="RefSeq" id="WP_163249949.1">
    <property type="nucleotide sequence ID" value="NZ_JAAIUV010000001.1"/>
</dbReference>
<accession>A0A6B3TKH7</accession>
<evidence type="ECO:0000313" key="2">
    <source>
        <dbReference type="EMBL" id="NEX77403.1"/>
    </source>
</evidence>
<organism evidence="2 3">
    <name type="scientific">Neobacillus thermocopriae</name>
    <dbReference type="NCBI Taxonomy" id="1215031"/>
    <lineage>
        <taxon>Bacteria</taxon>
        <taxon>Bacillati</taxon>
        <taxon>Bacillota</taxon>
        <taxon>Bacilli</taxon>
        <taxon>Bacillales</taxon>
        <taxon>Bacillaceae</taxon>
        <taxon>Neobacillus</taxon>
    </lineage>
</organism>
<dbReference type="InterPro" id="IPR001387">
    <property type="entry name" value="Cro/C1-type_HTH"/>
</dbReference>
<evidence type="ECO:0000313" key="3">
    <source>
        <dbReference type="Proteomes" id="UP000481621"/>
    </source>
</evidence>
<gene>
    <name evidence="2" type="ORF">G4Z05_00615</name>
</gene>
<dbReference type="Proteomes" id="UP000481621">
    <property type="component" value="Unassembled WGS sequence"/>
</dbReference>
<protein>
    <submittedName>
        <fullName evidence="2">Helix-turn-helix domain-containing protein</fullName>
    </submittedName>
</protein>
<dbReference type="GO" id="GO:0003677">
    <property type="term" value="F:DNA binding"/>
    <property type="evidence" value="ECO:0007669"/>
    <property type="project" value="InterPro"/>
</dbReference>
<dbReference type="SUPFAM" id="SSF47413">
    <property type="entry name" value="lambda repressor-like DNA-binding domains"/>
    <property type="match status" value="1"/>
</dbReference>
<feature type="domain" description="HTH cro/C1-type" evidence="1">
    <location>
        <begin position="7"/>
        <end position="41"/>
    </location>
</feature>
<proteinExistence type="predicted"/>